<feature type="compositionally biased region" description="Low complexity" evidence="1">
    <location>
        <begin position="11"/>
        <end position="23"/>
    </location>
</feature>
<dbReference type="SUPFAM" id="SSF54292">
    <property type="entry name" value="2Fe-2S ferredoxin-like"/>
    <property type="match status" value="1"/>
</dbReference>
<sequence length="353" mass="37791">MTDQSPDQMLRAAAMAPRGPARPDIASPTPSESPVLLDLLVSARAQETPEIISLELVAPDGAMLPAHQAGAHVDVHLGDALVRQYSLCGDPADRSRYRLAILLDPRSRGGSQAAHARLVEGAVVRIGAPRNHFPLREDRPRSLLLAGGIGITPLLAMAYRLHALGRAFELRYCTRGQAQTAFADEIAGAGFAAQCHFHYDDGPEAQRLDLDRLLGDHIERNERPDLYVCGPRGYIDWVVGTAQRLGWPDEAIHREYFGAEADLAGDAFTVEARRSGKTVTVGAGQSIAEALEAAGVAVALSCEEGVCGTCMTRVLAGVPDHRDLYLSAAERASNEAIMICCSRACSPTLSLDI</sequence>
<dbReference type="PROSITE" id="PS00197">
    <property type="entry name" value="2FE2S_FER_1"/>
    <property type="match status" value="1"/>
</dbReference>
<proteinExistence type="predicted"/>
<dbReference type="PROSITE" id="PS51085">
    <property type="entry name" value="2FE2S_FER_2"/>
    <property type="match status" value="1"/>
</dbReference>
<evidence type="ECO:0000259" key="2">
    <source>
        <dbReference type="PROSITE" id="PS51085"/>
    </source>
</evidence>
<dbReference type="EMBL" id="JARESE010000019">
    <property type="protein sequence ID" value="MDE8651538.1"/>
    <property type="molecule type" value="Genomic_DNA"/>
</dbReference>
<dbReference type="PANTHER" id="PTHR30212:SF2">
    <property type="entry name" value="PROTEIN YIIM"/>
    <property type="match status" value="1"/>
</dbReference>
<dbReference type="CDD" id="cd06185">
    <property type="entry name" value="PDR_like"/>
    <property type="match status" value="1"/>
</dbReference>
<protein>
    <submittedName>
        <fullName evidence="4">PDR/VanB family oxidoreductase</fullName>
    </submittedName>
</protein>
<gene>
    <name evidence="4" type="ORF">PYV00_07375</name>
</gene>
<evidence type="ECO:0000259" key="3">
    <source>
        <dbReference type="PROSITE" id="PS51384"/>
    </source>
</evidence>
<dbReference type="InterPro" id="IPR001041">
    <property type="entry name" value="2Fe-2S_ferredoxin-type"/>
</dbReference>
<dbReference type="PANTHER" id="PTHR30212">
    <property type="entry name" value="PROTEIN YIIM"/>
    <property type="match status" value="1"/>
</dbReference>
<dbReference type="PRINTS" id="PR00409">
    <property type="entry name" value="PHDIOXRDTASE"/>
</dbReference>
<dbReference type="InterPro" id="IPR017927">
    <property type="entry name" value="FAD-bd_FR_type"/>
</dbReference>
<feature type="domain" description="FAD-binding FR-type" evidence="3">
    <location>
        <begin position="34"/>
        <end position="136"/>
    </location>
</feature>
<dbReference type="Pfam" id="PF00111">
    <property type="entry name" value="Fer2"/>
    <property type="match status" value="1"/>
</dbReference>
<dbReference type="Proteomes" id="UP001216253">
    <property type="component" value="Unassembled WGS sequence"/>
</dbReference>
<feature type="domain" description="2Fe-2S ferredoxin-type" evidence="2">
    <location>
        <begin position="266"/>
        <end position="353"/>
    </location>
</feature>
<dbReference type="InterPro" id="IPR012675">
    <property type="entry name" value="Beta-grasp_dom_sf"/>
</dbReference>
<dbReference type="SUPFAM" id="SSF52343">
    <property type="entry name" value="Ferredoxin reductase-like, C-terminal NADP-linked domain"/>
    <property type="match status" value="1"/>
</dbReference>
<dbReference type="InterPro" id="IPR039261">
    <property type="entry name" value="FNR_nucleotide-bd"/>
</dbReference>
<dbReference type="CDD" id="cd00207">
    <property type="entry name" value="fer2"/>
    <property type="match status" value="1"/>
</dbReference>
<dbReference type="Gene3D" id="3.40.50.80">
    <property type="entry name" value="Nucleotide-binding domain of ferredoxin-NADP reductase (FNR) module"/>
    <property type="match status" value="1"/>
</dbReference>
<name>A0ABT5WRC7_9SPHN</name>
<evidence type="ECO:0000256" key="1">
    <source>
        <dbReference type="SAM" id="MobiDB-lite"/>
    </source>
</evidence>
<dbReference type="InterPro" id="IPR052353">
    <property type="entry name" value="Benzoxazolinone_Detox_Enz"/>
</dbReference>
<reference evidence="4 5" key="1">
    <citation type="submission" date="2023-03" db="EMBL/GenBank/DDBJ databases">
        <title>NovoSphingobium album sp. nov. isolated from polycyclic aromatic hydrocarbons- and heavy-metal polluted soil.</title>
        <authorList>
            <person name="Liu Z."/>
            <person name="Wang K."/>
        </authorList>
    </citation>
    <scope>NUCLEOTIDE SEQUENCE [LARGE SCALE GENOMIC DNA]</scope>
    <source>
        <strain evidence="4 5">H3SJ31-1</strain>
    </source>
</reference>
<evidence type="ECO:0000313" key="5">
    <source>
        <dbReference type="Proteomes" id="UP001216253"/>
    </source>
</evidence>
<feature type="region of interest" description="Disordered" evidence="1">
    <location>
        <begin position="1"/>
        <end position="31"/>
    </location>
</feature>
<dbReference type="Gene3D" id="2.40.30.10">
    <property type="entry name" value="Translation factors"/>
    <property type="match status" value="1"/>
</dbReference>
<organism evidence="4 5">
    <name type="scientific">Novosphingobium album</name>
    <name type="common">ex Liu et al. 2023</name>
    <dbReference type="NCBI Taxonomy" id="3031130"/>
    <lineage>
        <taxon>Bacteria</taxon>
        <taxon>Pseudomonadati</taxon>
        <taxon>Pseudomonadota</taxon>
        <taxon>Alphaproteobacteria</taxon>
        <taxon>Sphingomonadales</taxon>
        <taxon>Sphingomonadaceae</taxon>
        <taxon>Novosphingobium</taxon>
    </lineage>
</organism>
<accession>A0ABT5WRC7</accession>
<dbReference type="PROSITE" id="PS51384">
    <property type="entry name" value="FAD_FR"/>
    <property type="match status" value="1"/>
</dbReference>
<comment type="caution">
    <text evidence="4">The sequence shown here is derived from an EMBL/GenBank/DDBJ whole genome shotgun (WGS) entry which is preliminary data.</text>
</comment>
<dbReference type="InterPro" id="IPR006058">
    <property type="entry name" value="2Fe2S_fd_BS"/>
</dbReference>
<dbReference type="SUPFAM" id="SSF63380">
    <property type="entry name" value="Riboflavin synthase domain-like"/>
    <property type="match status" value="1"/>
</dbReference>
<keyword evidence="5" id="KW-1185">Reference proteome</keyword>
<evidence type="ECO:0000313" key="4">
    <source>
        <dbReference type="EMBL" id="MDE8651538.1"/>
    </source>
</evidence>
<dbReference type="RefSeq" id="WP_275227636.1">
    <property type="nucleotide sequence ID" value="NZ_JARESE010000019.1"/>
</dbReference>
<dbReference type="InterPro" id="IPR036010">
    <property type="entry name" value="2Fe-2S_ferredoxin-like_sf"/>
</dbReference>
<dbReference type="Gene3D" id="3.10.20.30">
    <property type="match status" value="1"/>
</dbReference>
<dbReference type="InterPro" id="IPR017938">
    <property type="entry name" value="Riboflavin_synthase-like_b-brl"/>
</dbReference>